<evidence type="ECO:0000256" key="2">
    <source>
        <dbReference type="ARBA" id="ARBA00022676"/>
    </source>
</evidence>
<dbReference type="GO" id="GO:0016757">
    <property type="term" value="F:glycosyltransferase activity"/>
    <property type="evidence" value="ECO:0007669"/>
    <property type="project" value="UniProtKB-KW"/>
</dbReference>
<gene>
    <name evidence="6" type="ORF">NX02_21580</name>
</gene>
<name>W0AHC1_9SPHN</name>
<dbReference type="InterPro" id="IPR001173">
    <property type="entry name" value="Glyco_trans_2-like"/>
</dbReference>
<dbReference type="HOGENOM" id="CLU_077127_0_0_5"/>
<keyword evidence="7" id="KW-1185">Reference proteome</keyword>
<evidence type="ECO:0000313" key="7">
    <source>
        <dbReference type="Proteomes" id="UP000018851"/>
    </source>
</evidence>
<protein>
    <submittedName>
        <fullName evidence="6">Uncharacterized protein</fullName>
    </submittedName>
</protein>
<feature type="domain" description="Glycosyltransferase 2-like" evidence="4">
    <location>
        <begin position="9"/>
        <end position="147"/>
    </location>
</feature>
<dbReference type="KEGG" id="ssan:NX02_21580"/>
<comment type="similarity">
    <text evidence="1">Belongs to the glycosyltransferase 2 family.</text>
</comment>
<dbReference type="PATRIC" id="fig|1123269.5.peg.4219"/>
<feature type="domain" description="Galactosyltransferase C-terminal" evidence="5">
    <location>
        <begin position="160"/>
        <end position="206"/>
    </location>
</feature>
<keyword evidence="3" id="KW-0808">Transferase</keyword>
<evidence type="ECO:0000259" key="4">
    <source>
        <dbReference type="Pfam" id="PF00535"/>
    </source>
</evidence>
<dbReference type="Pfam" id="PF02709">
    <property type="entry name" value="Glyco_transf_7C"/>
    <property type="match status" value="1"/>
</dbReference>
<dbReference type="Gene3D" id="3.90.550.10">
    <property type="entry name" value="Spore Coat Polysaccharide Biosynthesis Protein SpsA, Chain A"/>
    <property type="match status" value="1"/>
</dbReference>
<dbReference type="Pfam" id="PF00535">
    <property type="entry name" value="Glycos_transf_2"/>
    <property type="match status" value="1"/>
</dbReference>
<dbReference type="InterPro" id="IPR027791">
    <property type="entry name" value="Galactosyl_T_C"/>
</dbReference>
<dbReference type="STRING" id="1123269.NX02_21580"/>
<dbReference type="PANTHER" id="PTHR43179:SF12">
    <property type="entry name" value="GALACTOFURANOSYLTRANSFERASE GLFT2"/>
    <property type="match status" value="1"/>
</dbReference>
<dbReference type="Proteomes" id="UP000018851">
    <property type="component" value="Chromosome"/>
</dbReference>
<evidence type="ECO:0000256" key="1">
    <source>
        <dbReference type="ARBA" id="ARBA00006739"/>
    </source>
</evidence>
<accession>W0AHC1</accession>
<dbReference type="AlphaFoldDB" id="W0AHC1"/>
<dbReference type="eggNOG" id="COG1216">
    <property type="taxonomic scope" value="Bacteria"/>
</dbReference>
<organism evidence="6 7">
    <name type="scientific">Sphingomonas sanxanigenens DSM 19645 = NX02</name>
    <dbReference type="NCBI Taxonomy" id="1123269"/>
    <lineage>
        <taxon>Bacteria</taxon>
        <taxon>Pseudomonadati</taxon>
        <taxon>Pseudomonadota</taxon>
        <taxon>Alphaproteobacteria</taxon>
        <taxon>Sphingomonadales</taxon>
        <taxon>Sphingomonadaceae</taxon>
        <taxon>Sphingomonas</taxon>
    </lineage>
</organism>
<dbReference type="EMBL" id="CP006644">
    <property type="protein sequence ID" value="AHE55947.1"/>
    <property type="molecule type" value="Genomic_DNA"/>
</dbReference>
<evidence type="ECO:0000313" key="6">
    <source>
        <dbReference type="EMBL" id="AHE55947.1"/>
    </source>
</evidence>
<proteinExistence type="inferred from homology"/>
<evidence type="ECO:0000259" key="5">
    <source>
        <dbReference type="Pfam" id="PF02709"/>
    </source>
</evidence>
<keyword evidence="2" id="KW-0328">Glycosyltransferase</keyword>
<reference evidence="6 7" key="1">
    <citation type="submission" date="2013-07" db="EMBL/GenBank/DDBJ databases">
        <title>Completed genome of Sphingomonas sanxanigenens NX02.</title>
        <authorList>
            <person name="Ma T."/>
            <person name="Huang H."/>
            <person name="Wu M."/>
            <person name="Li X."/>
            <person name="Li G."/>
        </authorList>
    </citation>
    <scope>NUCLEOTIDE SEQUENCE [LARGE SCALE GENOMIC DNA]</scope>
    <source>
        <strain evidence="6 7">NX02</strain>
    </source>
</reference>
<sequence>MGPAVSGISVLTLVRNREAHLHQLIEGLRRSARQPDELVIVDMSDTPAAIPSCPFPVVVDRFETQGLPLAAARNRAAARARQDQLVFLDVDCIPMSDCLGGLGSLLETIDGLLCADVLYLGPDDARGAWTEAELRLRGKPHPVRRFPSHGYRVEQNAGLFWSLAFAIRRDRYAALGGFDADFVGYGGEDTDFGYRAAAQGTPLIFVGGATACHQHHASHEPPVQHVRDIVRNATRFHARWGRWPMEGWLEALDDLGLVAWRRDALVFLRSPTAEELAETRTI</sequence>
<dbReference type="SUPFAM" id="SSF53448">
    <property type="entry name" value="Nucleotide-diphospho-sugar transferases"/>
    <property type="match status" value="1"/>
</dbReference>
<evidence type="ECO:0000256" key="3">
    <source>
        <dbReference type="ARBA" id="ARBA00022679"/>
    </source>
</evidence>
<dbReference type="InterPro" id="IPR029044">
    <property type="entry name" value="Nucleotide-diphossugar_trans"/>
</dbReference>
<dbReference type="PANTHER" id="PTHR43179">
    <property type="entry name" value="RHAMNOSYLTRANSFERASE WBBL"/>
    <property type="match status" value="1"/>
</dbReference>